<dbReference type="PANTHER" id="PTHR47331">
    <property type="entry name" value="PHD-TYPE DOMAIN-CONTAINING PROTEIN"/>
    <property type="match status" value="1"/>
</dbReference>
<evidence type="ECO:0000313" key="3">
    <source>
        <dbReference type="EMBL" id="PFX31982.1"/>
    </source>
</evidence>
<dbReference type="Pfam" id="PF01965">
    <property type="entry name" value="DJ-1_PfpI"/>
    <property type="match status" value="1"/>
</dbReference>
<feature type="domain" description="DUF5641" evidence="2">
    <location>
        <begin position="286"/>
        <end position="391"/>
    </location>
</feature>
<dbReference type="AlphaFoldDB" id="A0A2B4STU5"/>
<proteinExistence type="predicted"/>
<dbReference type="InterPro" id="IPR002818">
    <property type="entry name" value="DJ-1/PfpI"/>
</dbReference>
<dbReference type="Proteomes" id="UP000225706">
    <property type="component" value="Unassembled WGS sequence"/>
</dbReference>
<protein>
    <submittedName>
        <fullName evidence="3">Protein DJ-1</fullName>
    </submittedName>
</protein>
<dbReference type="CDD" id="cd03135">
    <property type="entry name" value="GATase1_DJ-1"/>
    <property type="match status" value="1"/>
</dbReference>
<dbReference type="OrthoDB" id="8046937at2759"/>
<gene>
    <name evidence="3" type="primary">park7</name>
    <name evidence="3" type="ORF">AWC38_SpisGene3185</name>
</gene>
<dbReference type="STRING" id="50429.A0A2B4STU5"/>
<accession>A0A2B4STU5</accession>
<comment type="caution">
    <text evidence="3">The sequence shown here is derived from an EMBL/GenBank/DDBJ whole genome shotgun (WGS) entry which is preliminary data.</text>
</comment>
<dbReference type="PANTHER" id="PTHR47331:SF5">
    <property type="entry name" value="RIBONUCLEASE H"/>
    <property type="match status" value="1"/>
</dbReference>
<reference evidence="4" key="1">
    <citation type="journal article" date="2017" name="bioRxiv">
        <title>Comparative analysis of the genomes of Stylophora pistillata and Acropora digitifera provides evidence for extensive differences between species of corals.</title>
        <authorList>
            <person name="Voolstra C.R."/>
            <person name="Li Y."/>
            <person name="Liew Y.J."/>
            <person name="Baumgarten S."/>
            <person name="Zoccola D."/>
            <person name="Flot J.-F."/>
            <person name="Tambutte S."/>
            <person name="Allemand D."/>
            <person name="Aranda M."/>
        </authorList>
    </citation>
    <scope>NUCLEOTIDE SEQUENCE [LARGE SCALE GENOMIC DNA]</scope>
</reference>
<dbReference type="EMBL" id="LSMT01000029">
    <property type="protein sequence ID" value="PFX31982.1"/>
    <property type="molecule type" value="Genomic_DNA"/>
</dbReference>
<organism evidence="3 4">
    <name type="scientific">Stylophora pistillata</name>
    <name type="common">Smooth cauliflower coral</name>
    <dbReference type="NCBI Taxonomy" id="50429"/>
    <lineage>
        <taxon>Eukaryota</taxon>
        <taxon>Metazoa</taxon>
        <taxon>Cnidaria</taxon>
        <taxon>Anthozoa</taxon>
        <taxon>Hexacorallia</taxon>
        <taxon>Scleractinia</taxon>
        <taxon>Astrocoeniina</taxon>
        <taxon>Pocilloporidae</taxon>
        <taxon>Stylophora</taxon>
    </lineage>
</organism>
<name>A0A2B4STU5_STYPI</name>
<dbReference type="Pfam" id="PF18701">
    <property type="entry name" value="DUF5641"/>
    <property type="match status" value="1"/>
</dbReference>
<evidence type="ECO:0000259" key="2">
    <source>
        <dbReference type="Pfam" id="PF18701"/>
    </source>
</evidence>
<keyword evidence="4" id="KW-1185">Reference proteome</keyword>
<evidence type="ECO:0000313" key="4">
    <source>
        <dbReference type="Proteomes" id="UP000225706"/>
    </source>
</evidence>
<dbReference type="SUPFAM" id="SSF52317">
    <property type="entry name" value="Class I glutamine amidotransferase-like"/>
    <property type="match status" value="1"/>
</dbReference>
<dbReference type="InterPro" id="IPR040676">
    <property type="entry name" value="DUF5641"/>
</dbReference>
<evidence type="ECO:0000259" key="1">
    <source>
        <dbReference type="Pfam" id="PF01965"/>
    </source>
</evidence>
<dbReference type="Gene3D" id="3.40.50.880">
    <property type="match status" value="1"/>
</dbReference>
<sequence>MANSKGSALVILAEGAEEMEAVITADVLRRGKGPYDAVILPGGLGGSNNLAKSAKVKEILQEQEQSGRIIGAICAAPTALHAHGIGKGKTVTSHPSVKDKLDGYNYSEDRVVIDGNLVTSRGPGTAFEFGIELVRAVRGDDGEADKLAGPMLIKEFYKVFKPFLDSKTQEVDGSAIILANCGSDIKDDCFAEYFTVSTGLGDSGLLTLTEEQLRDFKSVQDIRDKSLRTFMVEAEAIVNCRPLTVNTINSSRSPEPLTPNHLLTMKSRVIMPPPGDFKRADLYLSKRWRRVQYLANEFWNRWRKEFLQSLQPRKKWIAVRRNLQVNDIVIVIDESLPRNRWKLARVHETFPNDDGLVRKVKMAIATECLDDSGRPTKPTAYLERPVQKVVLLLPCDRVADQGIPTEEPQL</sequence>
<dbReference type="InterPro" id="IPR029062">
    <property type="entry name" value="Class_I_gatase-like"/>
</dbReference>
<feature type="domain" description="DJ-1/PfpI" evidence="1">
    <location>
        <begin position="34"/>
        <end position="135"/>
    </location>
</feature>